<dbReference type="RefSeq" id="WP_382353270.1">
    <property type="nucleotide sequence ID" value="NZ_JBHSMC010000020.1"/>
</dbReference>
<evidence type="ECO:0008006" key="3">
    <source>
        <dbReference type="Google" id="ProtNLM"/>
    </source>
</evidence>
<dbReference type="Proteomes" id="UP001596147">
    <property type="component" value="Unassembled WGS sequence"/>
</dbReference>
<sequence length="186" mass="21916">MFKWVTEIERPSFEINVGKRELRIEKIDSTIELKEMNPVCQFFASFDVMFERDFLTSLPTPNQDALNTIMNEIVPHYLDVKQIFIEGKLKEINVRGLKKDSKRIVQHLLSNDIYPVIPDLYRTKNLNLATGPRELKHFLVKKDMIDLLHFEETEKIREFLMSSFFPDRGSISLQPTGWKLNDNLKD</sequence>
<accession>A0ABW0LJC4</accession>
<reference evidence="2" key="1">
    <citation type="journal article" date="2019" name="Int. J. Syst. Evol. Microbiol.">
        <title>The Global Catalogue of Microorganisms (GCM) 10K type strain sequencing project: providing services to taxonomists for standard genome sequencing and annotation.</title>
        <authorList>
            <consortium name="The Broad Institute Genomics Platform"/>
            <consortium name="The Broad Institute Genome Sequencing Center for Infectious Disease"/>
            <person name="Wu L."/>
            <person name="Ma J."/>
        </authorList>
    </citation>
    <scope>NUCLEOTIDE SEQUENCE [LARGE SCALE GENOMIC DNA]</scope>
    <source>
        <strain evidence="2">CGMCC 1.12237</strain>
    </source>
</reference>
<protein>
    <recommendedName>
        <fullName evidence="3">DNA-directed RNA polymerase</fullName>
    </recommendedName>
</protein>
<organism evidence="1 2">
    <name type="scientific">Lederbergia graminis</name>
    <dbReference type="NCBI Taxonomy" id="735518"/>
    <lineage>
        <taxon>Bacteria</taxon>
        <taxon>Bacillati</taxon>
        <taxon>Bacillota</taxon>
        <taxon>Bacilli</taxon>
        <taxon>Bacillales</taxon>
        <taxon>Bacillaceae</taxon>
        <taxon>Lederbergia</taxon>
    </lineage>
</organism>
<dbReference type="EMBL" id="JBHSMC010000020">
    <property type="protein sequence ID" value="MFC5465995.1"/>
    <property type="molecule type" value="Genomic_DNA"/>
</dbReference>
<comment type="caution">
    <text evidence="1">The sequence shown here is derived from an EMBL/GenBank/DDBJ whole genome shotgun (WGS) entry which is preliminary data.</text>
</comment>
<keyword evidence="2" id="KW-1185">Reference proteome</keyword>
<proteinExistence type="predicted"/>
<gene>
    <name evidence="1" type="ORF">ACFPM4_14780</name>
</gene>
<name>A0ABW0LJC4_9BACI</name>
<evidence type="ECO:0000313" key="2">
    <source>
        <dbReference type="Proteomes" id="UP001596147"/>
    </source>
</evidence>
<evidence type="ECO:0000313" key="1">
    <source>
        <dbReference type="EMBL" id="MFC5465995.1"/>
    </source>
</evidence>